<accession>A0ABN1H937</accession>
<evidence type="ECO:0000313" key="2">
    <source>
        <dbReference type="Proteomes" id="UP001500957"/>
    </source>
</evidence>
<name>A0ABN1H937_9ACTN</name>
<dbReference type="EMBL" id="BAAAHE010000045">
    <property type="protein sequence ID" value="GAA0633845.1"/>
    <property type="molecule type" value="Genomic_DNA"/>
</dbReference>
<organism evidence="1 2">
    <name type="scientific">Sporichthya brevicatena</name>
    <dbReference type="NCBI Taxonomy" id="171442"/>
    <lineage>
        <taxon>Bacteria</taxon>
        <taxon>Bacillati</taxon>
        <taxon>Actinomycetota</taxon>
        <taxon>Actinomycetes</taxon>
        <taxon>Sporichthyales</taxon>
        <taxon>Sporichthyaceae</taxon>
        <taxon>Sporichthya</taxon>
    </lineage>
</organism>
<comment type="caution">
    <text evidence="1">The sequence shown here is derived from an EMBL/GenBank/DDBJ whole genome shotgun (WGS) entry which is preliminary data.</text>
</comment>
<reference evidence="1 2" key="1">
    <citation type="journal article" date="2019" name="Int. J. Syst. Evol. Microbiol.">
        <title>The Global Catalogue of Microorganisms (GCM) 10K type strain sequencing project: providing services to taxonomists for standard genome sequencing and annotation.</title>
        <authorList>
            <consortium name="The Broad Institute Genomics Platform"/>
            <consortium name="The Broad Institute Genome Sequencing Center for Infectious Disease"/>
            <person name="Wu L."/>
            <person name="Ma J."/>
        </authorList>
    </citation>
    <scope>NUCLEOTIDE SEQUENCE [LARGE SCALE GENOMIC DNA]</scope>
    <source>
        <strain evidence="1 2">JCM 10671</strain>
    </source>
</reference>
<gene>
    <name evidence="1" type="ORF">GCM10009547_42300</name>
</gene>
<keyword evidence="2" id="KW-1185">Reference proteome</keyword>
<protein>
    <recommendedName>
        <fullName evidence="3">Secreted protein</fullName>
    </recommendedName>
</protein>
<evidence type="ECO:0008006" key="3">
    <source>
        <dbReference type="Google" id="ProtNLM"/>
    </source>
</evidence>
<proteinExistence type="predicted"/>
<dbReference type="RefSeq" id="WP_344608527.1">
    <property type="nucleotide sequence ID" value="NZ_BAAAHE010000045.1"/>
</dbReference>
<dbReference type="Proteomes" id="UP001500957">
    <property type="component" value="Unassembled WGS sequence"/>
</dbReference>
<sequence length="124" mass="13005">MRTPLLVTVVGATLLAGLADPAAADSRGRIKLCVTGGGPLGVFADGPDLRTATLTNKCKGFLVRPGQYYVGIQGYAVPDNCSSNGATVRRGKYSYRAPETLLTTVEPAKTTKITFALDCSLPTR</sequence>
<evidence type="ECO:0000313" key="1">
    <source>
        <dbReference type="EMBL" id="GAA0633845.1"/>
    </source>
</evidence>